<keyword evidence="4" id="KW-0175">Coiled coil</keyword>
<organism evidence="6 7">
    <name type="scientific">Candidatus Falkowbacteria bacterium CG11_big_fil_rev_8_21_14_0_20_39_10</name>
    <dbReference type="NCBI Taxonomy" id="1974570"/>
    <lineage>
        <taxon>Bacteria</taxon>
        <taxon>Candidatus Falkowiibacteriota</taxon>
    </lineage>
</organism>
<feature type="coiled-coil region" evidence="4">
    <location>
        <begin position="94"/>
        <end position="121"/>
    </location>
</feature>
<keyword evidence="2 3" id="KW-0802">TPR repeat</keyword>
<dbReference type="Gene3D" id="1.25.40.10">
    <property type="entry name" value="Tetratricopeptide repeat domain"/>
    <property type="match status" value="2"/>
</dbReference>
<dbReference type="SUPFAM" id="SSF48452">
    <property type="entry name" value="TPR-like"/>
    <property type="match status" value="1"/>
</dbReference>
<name>A0A2M6K9B5_9BACT</name>
<proteinExistence type="predicted"/>
<dbReference type="PANTHER" id="PTHR45586:SF1">
    <property type="entry name" value="LIPOPOLYSACCHARIDE ASSEMBLY PROTEIN B"/>
    <property type="match status" value="1"/>
</dbReference>
<dbReference type="InterPro" id="IPR051012">
    <property type="entry name" value="CellSynth/LPSAsmb/PSIAsmb"/>
</dbReference>
<evidence type="ECO:0000313" key="6">
    <source>
        <dbReference type="EMBL" id="PIR13571.1"/>
    </source>
</evidence>
<comment type="caution">
    <text evidence="6">The sequence shown here is derived from an EMBL/GenBank/DDBJ whole genome shotgun (WGS) entry which is preliminary data.</text>
</comment>
<evidence type="ECO:0000313" key="7">
    <source>
        <dbReference type="Proteomes" id="UP000230869"/>
    </source>
</evidence>
<feature type="transmembrane region" description="Helical" evidence="5">
    <location>
        <begin position="6"/>
        <end position="22"/>
    </location>
</feature>
<dbReference type="SMART" id="SM00028">
    <property type="entry name" value="TPR"/>
    <property type="match status" value="2"/>
</dbReference>
<feature type="repeat" description="TPR" evidence="3">
    <location>
        <begin position="142"/>
        <end position="175"/>
    </location>
</feature>
<dbReference type="InterPro" id="IPR011990">
    <property type="entry name" value="TPR-like_helical_dom_sf"/>
</dbReference>
<evidence type="ECO:0000256" key="4">
    <source>
        <dbReference type="SAM" id="Coils"/>
    </source>
</evidence>
<keyword evidence="5" id="KW-1133">Transmembrane helix</keyword>
<keyword evidence="5" id="KW-0812">Transmembrane</keyword>
<evidence type="ECO:0000256" key="5">
    <source>
        <dbReference type="SAM" id="Phobius"/>
    </source>
</evidence>
<keyword evidence="1" id="KW-0677">Repeat</keyword>
<dbReference type="PANTHER" id="PTHR45586">
    <property type="entry name" value="TPR REPEAT-CONTAINING PROTEIN PA4667"/>
    <property type="match status" value="1"/>
</dbReference>
<feature type="repeat" description="TPR" evidence="3">
    <location>
        <begin position="184"/>
        <end position="217"/>
    </location>
</feature>
<gene>
    <name evidence="6" type="ORF">COV49_01705</name>
</gene>
<accession>A0A2M6K9B5</accession>
<sequence length="264" mass="31040">MYNIVPLILILASLSIIIVIVVRKFSALASLDVENIPAEKESLVKERIISTRFKRNIIKWSAKILAVLRFVSEKGGVLFKWIFDKLIELKDRYAKEEVLEIEDKEEKIEKLHEESQELIKEEYYQEAEKKLIEIISLDSKNLASFKSLGELYYQMKKYEEALETFKHALKLIQEDKNTDPSQEAEVCFSLVLAYKERENFREALDELKKVLKIEPNNPRFLDTALEISIIKKDKSMALDAYEKLKKVNPENKKLDEWKRKIKNL</sequence>
<dbReference type="InterPro" id="IPR019734">
    <property type="entry name" value="TPR_rpt"/>
</dbReference>
<dbReference type="PROSITE" id="PS50293">
    <property type="entry name" value="TPR_REGION"/>
    <property type="match status" value="1"/>
</dbReference>
<dbReference type="Pfam" id="PF13424">
    <property type="entry name" value="TPR_12"/>
    <property type="match status" value="1"/>
</dbReference>
<dbReference type="AlphaFoldDB" id="A0A2M6K9B5"/>
<reference evidence="6 7" key="1">
    <citation type="submission" date="2017-09" db="EMBL/GenBank/DDBJ databases">
        <title>Depth-based differentiation of microbial function through sediment-hosted aquifers and enrichment of novel symbionts in the deep terrestrial subsurface.</title>
        <authorList>
            <person name="Probst A.J."/>
            <person name="Ladd B."/>
            <person name="Jarett J.K."/>
            <person name="Geller-Mcgrath D.E."/>
            <person name="Sieber C.M."/>
            <person name="Emerson J.B."/>
            <person name="Anantharaman K."/>
            <person name="Thomas B.C."/>
            <person name="Malmstrom R."/>
            <person name="Stieglmeier M."/>
            <person name="Klingl A."/>
            <person name="Woyke T."/>
            <person name="Ryan C.M."/>
            <person name="Banfield J.F."/>
        </authorList>
    </citation>
    <scope>NUCLEOTIDE SEQUENCE [LARGE SCALE GENOMIC DNA]</scope>
    <source>
        <strain evidence="6">CG11_big_fil_rev_8_21_14_0_20_39_10</strain>
    </source>
</reference>
<keyword evidence="5" id="KW-0472">Membrane</keyword>
<protein>
    <submittedName>
        <fullName evidence="6">Uncharacterized protein</fullName>
    </submittedName>
</protein>
<dbReference type="Proteomes" id="UP000230869">
    <property type="component" value="Unassembled WGS sequence"/>
</dbReference>
<evidence type="ECO:0000256" key="2">
    <source>
        <dbReference type="ARBA" id="ARBA00022803"/>
    </source>
</evidence>
<evidence type="ECO:0000256" key="1">
    <source>
        <dbReference type="ARBA" id="ARBA00022737"/>
    </source>
</evidence>
<dbReference type="EMBL" id="PCWW01000029">
    <property type="protein sequence ID" value="PIR13571.1"/>
    <property type="molecule type" value="Genomic_DNA"/>
</dbReference>
<evidence type="ECO:0000256" key="3">
    <source>
        <dbReference type="PROSITE-ProRule" id="PRU00339"/>
    </source>
</evidence>
<dbReference type="PROSITE" id="PS50005">
    <property type="entry name" value="TPR"/>
    <property type="match status" value="2"/>
</dbReference>